<dbReference type="AlphaFoldDB" id="A0A858XNW6"/>
<accession>A0A858XNW6</accession>
<evidence type="ECO:0000313" key="2">
    <source>
        <dbReference type="EMBL" id="QJR77169.1"/>
    </source>
</evidence>
<name>A0A858XNW6_9BACT</name>
<reference evidence="2 3" key="1">
    <citation type="submission" date="2019-11" db="EMBL/GenBank/DDBJ databases">
        <title>Complete genome sequence of Bacteroides dorei DSM 17855.</title>
        <authorList>
            <person name="Russell J.T."/>
        </authorList>
    </citation>
    <scope>NUCLEOTIDE SEQUENCE [LARGE SCALE GENOMIC DNA]</scope>
    <source>
        <strain evidence="2 3">DSM 17855</strain>
    </source>
</reference>
<dbReference type="Proteomes" id="UP000500949">
    <property type="component" value="Chromosome"/>
</dbReference>
<dbReference type="PANTHER" id="PTHR36836:SF1">
    <property type="entry name" value="COLANIC ACID BIOSYNTHESIS PROTEIN WCAK"/>
    <property type="match status" value="1"/>
</dbReference>
<organism evidence="2 3">
    <name type="scientific">Phocaeicola dorei</name>
    <dbReference type="NCBI Taxonomy" id="357276"/>
    <lineage>
        <taxon>Bacteria</taxon>
        <taxon>Pseudomonadati</taxon>
        <taxon>Bacteroidota</taxon>
        <taxon>Bacteroidia</taxon>
        <taxon>Bacteroidales</taxon>
        <taxon>Bacteroidaceae</taxon>
        <taxon>Phocaeicola</taxon>
    </lineage>
</organism>
<dbReference type="RefSeq" id="WP_007835081.1">
    <property type="nucleotide sequence ID" value="NZ_CP046176.1"/>
</dbReference>
<protein>
    <recommendedName>
        <fullName evidence="1">Polysaccharide pyruvyl transferase domain-containing protein</fullName>
    </recommendedName>
</protein>
<dbReference type="GeneID" id="93447515"/>
<feature type="domain" description="Polysaccharide pyruvyl transferase" evidence="1">
    <location>
        <begin position="25"/>
        <end position="334"/>
    </location>
</feature>
<dbReference type="Pfam" id="PF04230">
    <property type="entry name" value="PS_pyruv_trans"/>
    <property type="match status" value="1"/>
</dbReference>
<evidence type="ECO:0000313" key="3">
    <source>
        <dbReference type="Proteomes" id="UP000500949"/>
    </source>
</evidence>
<dbReference type="InterPro" id="IPR007345">
    <property type="entry name" value="Polysacch_pyruvyl_Trfase"/>
</dbReference>
<dbReference type="PANTHER" id="PTHR36836">
    <property type="entry name" value="COLANIC ACID BIOSYNTHESIS PROTEIN WCAK"/>
    <property type="match status" value="1"/>
</dbReference>
<dbReference type="EMBL" id="CP046176">
    <property type="protein sequence ID" value="QJR77169.1"/>
    <property type="molecule type" value="Genomic_DNA"/>
</dbReference>
<evidence type="ECO:0000259" key="1">
    <source>
        <dbReference type="Pfam" id="PF04230"/>
    </source>
</evidence>
<gene>
    <name evidence="2" type="ORF">GKD17_12590</name>
</gene>
<proteinExistence type="predicted"/>
<sequence>MNILMINQPLNNRGDESAHKALLRAVCKEKKNVRVTVLFIGANPDSIHQFDVHLPQVTYVNLSEMRGMGCLSKLGMIYNVRWIWHLHPMIFNIMKLYKESDVVLCAPGGICMGGFQNWWHLFMLQLAKYIGKPLVYYGRSFGPFPVVTRSNRQFKKLSVEMLHYFSFLSIRDKKSESLAQELGIRYVATVDSAFLDSPKLELPDEILSFIGHKPYVVFVPNQLNWHYAYRHVSDDSLLTFYSSIIDLLIKRYPSHNIVMLPQLFNAGGWCDYLFFEKIKGRNPNAPLVSISDKYNSDVQQTVIAGAQSVIGARYHSIVFAINNGVPFISLSYEHKMSGLLCSLGGEEMMVDIVDTFISSENMQATIELIRSKLNVICLDQKLRFKAQNMAQNSFDKFVRSIFSICG</sequence>